<dbReference type="HOGENOM" id="CLU_700375_0_0_1"/>
<protein>
    <submittedName>
        <fullName evidence="4">Uncharacterized protein</fullName>
    </submittedName>
</protein>
<dbReference type="EMBL" id="GL870876">
    <property type="protein sequence ID" value="EIJ89241.1"/>
    <property type="molecule type" value="Genomic_DNA"/>
</dbReference>
<organism evidence="4 5">
    <name type="scientific">Nematocida parisii (strain ERTm3)</name>
    <name type="common">Nematode killer fungus</name>
    <dbReference type="NCBI Taxonomy" id="935791"/>
    <lineage>
        <taxon>Eukaryota</taxon>
        <taxon>Fungi</taxon>
        <taxon>Fungi incertae sedis</taxon>
        <taxon>Microsporidia</taxon>
        <taxon>Nematocida</taxon>
    </lineage>
</organism>
<dbReference type="SUPFAM" id="SSF57924">
    <property type="entry name" value="Inhibitor of apoptosis (IAP) repeat"/>
    <property type="match status" value="1"/>
</dbReference>
<keyword evidence="1" id="KW-0479">Metal-binding</keyword>
<keyword evidence="5" id="KW-1185">Reference proteome</keyword>
<evidence type="ECO:0000313" key="5">
    <source>
        <dbReference type="Proteomes" id="UP000002872"/>
    </source>
</evidence>
<dbReference type="Pfam" id="PF00653">
    <property type="entry name" value="BIR"/>
    <property type="match status" value="1"/>
</dbReference>
<dbReference type="Proteomes" id="UP000002872">
    <property type="component" value="Unassembled WGS sequence"/>
</dbReference>
<dbReference type="CDD" id="cd00022">
    <property type="entry name" value="BIR"/>
    <property type="match status" value="1"/>
</dbReference>
<dbReference type="InParanoid" id="I3EJ44"/>
<dbReference type="SMART" id="SM00238">
    <property type="entry name" value="BIR"/>
    <property type="match status" value="1"/>
</dbReference>
<dbReference type="InterPro" id="IPR051190">
    <property type="entry name" value="Baculoviral_IAP"/>
</dbReference>
<dbReference type="OMA" id="NDGVICH"/>
<dbReference type="VEuPathDB" id="MicrosporidiaDB:NEQG_00011"/>
<dbReference type="STRING" id="935791.I3EJ44"/>
<reference evidence="4" key="1">
    <citation type="submission" date="2011-01" db="EMBL/GenBank/DDBJ databases">
        <title>The Genome Sequence of Nematocida parisii strain ERTm3.</title>
        <authorList>
            <consortium name="The Broad Institute Genome Sequencing Platform"/>
            <consortium name="The Broad Institute Genome Sequencing Center for Infectious Disease"/>
            <person name="Cuomo C."/>
            <person name="Troemel E."/>
            <person name="Young S.K."/>
            <person name="Zeng Q."/>
            <person name="Gargeya S."/>
            <person name="Fitzgerald M."/>
            <person name="Haas B."/>
            <person name="Abouelleil A."/>
            <person name="Alvarado L."/>
            <person name="Arachchi H.M."/>
            <person name="Berlin A."/>
            <person name="Chapman S.B."/>
            <person name="Gearin G."/>
            <person name="Goldberg J."/>
            <person name="Griggs A."/>
            <person name="Gujja S."/>
            <person name="Hansen M."/>
            <person name="Heiman D."/>
            <person name="Howarth C."/>
            <person name="Larimer J."/>
            <person name="Lui A."/>
            <person name="MacDonald P.J.P."/>
            <person name="McCowen C."/>
            <person name="Montmayeur A."/>
            <person name="Murphy C."/>
            <person name="Neiman D."/>
            <person name="Pearson M."/>
            <person name="Priest M."/>
            <person name="Roberts A."/>
            <person name="Saif S."/>
            <person name="Shea T."/>
            <person name="Sisk P."/>
            <person name="Stolte C."/>
            <person name="Sykes S."/>
            <person name="Wortman J."/>
            <person name="Nusbaum C."/>
            <person name="Birren B."/>
        </authorList>
    </citation>
    <scope>NUCLEOTIDE SEQUENCE</scope>
    <source>
        <strain evidence="4">ERTm3</strain>
    </source>
</reference>
<feature type="compositionally biased region" description="Polar residues" evidence="3">
    <location>
        <begin position="278"/>
        <end position="289"/>
    </location>
</feature>
<name>I3EJ44_NEMP3</name>
<proteinExistence type="predicted"/>
<dbReference type="Gene3D" id="1.10.1170.10">
    <property type="entry name" value="Inhibitor Of Apoptosis Protein (2mihbC-IAP-1), Chain A"/>
    <property type="match status" value="1"/>
</dbReference>
<feature type="compositionally biased region" description="Basic and acidic residues" evidence="3">
    <location>
        <begin position="249"/>
        <end position="264"/>
    </location>
</feature>
<dbReference type="GO" id="GO:0046872">
    <property type="term" value="F:metal ion binding"/>
    <property type="evidence" value="ECO:0007669"/>
    <property type="project" value="UniProtKB-KW"/>
</dbReference>
<evidence type="ECO:0000256" key="2">
    <source>
        <dbReference type="ARBA" id="ARBA00022833"/>
    </source>
</evidence>
<accession>I3EJ44</accession>
<dbReference type="OrthoDB" id="2196114at2759"/>
<dbReference type="PROSITE" id="PS50143">
    <property type="entry name" value="BIR_REPEAT_2"/>
    <property type="match status" value="1"/>
</dbReference>
<evidence type="ECO:0000313" key="4">
    <source>
        <dbReference type="EMBL" id="EIJ89241.1"/>
    </source>
</evidence>
<sequence length="378" mass="42516">MSIEKITSFESRVQTFETFGWSCSFQDIKTLAHAGFARDAVGGSNDGVICHFCNKALDGWDRTDIPYHEHRIHSPKCILFNLDTTEARTRSFKYGQHRIAMKAIKFLAASGVFLYNIEDPNQPHLFCFNCGFNCKIASQIFSKTAQRINELHMWHSSTCAEEVKIEKEARGNKLNKKEYFSCQIVKGKVNALQETRYVIDLNELSSNNIEIHTPSWSHVMTSGSLPKKNLLYAEKEPNKQASTPEISQESEKEVHASASKKDRPLSSPGESISPISSADQRNSAENAATESPAMLCVTESPGVLEKKVQIVVPETILDEIRPDELILQLNEFITPEERASLPIKDALALGLSKMLEQIRDITNQDIEDVRQEMSQLLP</sequence>
<feature type="compositionally biased region" description="Low complexity" evidence="3">
    <location>
        <begin position="266"/>
        <end position="277"/>
    </location>
</feature>
<gene>
    <name evidence="4" type="ORF">NEQG_00011</name>
</gene>
<keyword evidence="2" id="KW-0862">Zinc</keyword>
<dbReference type="AlphaFoldDB" id="I3EJ44"/>
<dbReference type="InterPro" id="IPR001370">
    <property type="entry name" value="BIR_rpt"/>
</dbReference>
<dbReference type="PANTHER" id="PTHR46771:SF5">
    <property type="entry name" value="DETERIN"/>
    <property type="match status" value="1"/>
</dbReference>
<feature type="region of interest" description="Disordered" evidence="3">
    <location>
        <begin position="236"/>
        <end position="293"/>
    </location>
</feature>
<dbReference type="PANTHER" id="PTHR46771">
    <property type="entry name" value="DETERIN"/>
    <property type="match status" value="1"/>
</dbReference>
<evidence type="ECO:0000256" key="3">
    <source>
        <dbReference type="SAM" id="MobiDB-lite"/>
    </source>
</evidence>
<evidence type="ECO:0000256" key="1">
    <source>
        <dbReference type="ARBA" id="ARBA00022723"/>
    </source>
</evidence>